<gene>
    <name evidence="3" type="ORF">CTOB1V02_LOCUS17402</name>
</gene>
<dbReference type="Pfam" id="PF00158">
    <property type="entry name" value="Sigma54_activat"/>
    <property type="match status" value="1"/>
</dbReference>
<feature type="non-terminal residue" evidence="3">
    <location>
        <position position="197"/>
    </location>
</feature>
<dbReference type="CDD" id="cd00009">
    <property type="entry name" value="AAA"/>
    <property type="match status" value="1"/>
</dbReference>
<dbReference type="PROSITE" id="PS50045">
    <property type="entry name" value="SIGMA54_INTERACT_4"/>
    <property type="match status" value="1"/>
</dbReference>
<dbReference type="SUPFAM" id="SSF52540">
    <property type="entry name" value="P-loop containing nucleoside triphosphate hydrolases"/>
    <property type="match status" value="1"/>
</dbReference>
<dbReference type="OrthoDB" id="6376867at2759"/>
<organism evidence="3">
    <name type="scientific">Cyprideis torosa</name>
    <dbReference type="NCBI Taxonomy" id="163714"/>
    <lineage>
        <taxon>Eukaryota</taxon>
        <taxon>Metazoa</taxon>
        <taxon>Ecdysozoa</taxon>
        <taxon>Arthropoda</taxon>
        <taxon>Crustacea</taxon>
        <taxon>Oligostraca</taxon>
        <taxon>Ostracoda</taxon>
        <taxon>Podocopa</taxon>
        <taxon>Podocopida</taxon>
        <taxon>Cytherocopina</taxon>
        <taxon>Cytheroidea</taxon>
        <taxon>Cytherideidae</taxon>
        <taxon>Cyprideis</taxon>
    </lineage>
</organism>
<name>A0A7R8WYV4_9CRUS</name>
<dbReference type="PROSITE" id="PS00676">
    <property type="entry name" value="SIGMA54_INTERACT_2"/>
    <property type="match status" value="1"/>
</dbReference>
<dbReference type="InterPro" id="IPR025943">
    <property type="entry name" value="Sigma_54_int_dom_ATP-bd_2"/>
</dbReference>
<dbReference type="GO" id="GO:0005524">
    <property type="term" value="F:ATP binding"/>
    <property type="evidence" value="ECO:0007669"/>
    <property type="project" value="UniProtKB-KW"/>
</dbReference>
<dbReference type="GO" id="GO:0006355">
    <property type="term" value="P:regulation of DNA-templated transcription"/>
    <property type="evidence" value="ECO:0007669"/>
    <property type="project" value="InterPro"/>
</dbReference>
<evidence type="ECO:0000313" key="3">
    <source>
        <dbReference type="EMBL" id="CAD7239587.1"/>
    </source>
</evidence>
<dbReference type="InterPro" id="IPR027417">
    <property type="entry name" value="P-loop_NTPase"/>
</dbReference>
<dbReference type="EMBL" id="OB731927">
    <property type="protein sequence ID" value="CAD7239587.1"/>
    <property type="molecule type" value="Genomic_DNA"/>
</dbReference>
<dbReference type="AlphaFoldDB" id="A0A7R8WYV4"/>
<evidence type="ECO:0000256" key="1">
    <source>
        <dbReference type="ARBA" id="ARBA00022741"/>
    </source>
</evidence>
<dbReference type="InterPro" id="IPR002078">
    <property type="entry name" value="Sigma_54_int"/>
</dbReference>
<proteinExistence type="predicted"/>
<dbReference type="PANTHER" id="PTHR32071">
    <property type="entry name" value="TRANSCRIPTIONAL REGULATORY PROTEIN"/>
    <property type="match status" value="1"/>
</dbReference>
<evidence type="ECO:0000256" key="2">
    <source>
        <dbReference type="ARBA" id="ARBA00022840"/>
    </source>
</evidence>
<sequence>QPFVAINCATLPEALAESLLFGHRKGAFSGADQAHEGLIAAAATGTVFLDEIGELPLALQAKLLRFLESGEITPLGATHSVQIDARVVAATHRDLPAMVQAGDFREDLYYRLMVVPVELPALRQRREDIATLAMHFMQQFAAGHGLPEARFSSSALQHLQKQHWSGNVRQLKNLCERLSILLAGQLIEPTNLPHEPA</sequence>
<dbReference type="InterPro" id="IPR058031">
    <property type="entry name" value="AAA_lid_NorR"/>
</dbReference>
<dbReference type="Gene3D" id="1.10.8.60">
    <property type="match status" value="1"/>
</dbReference>
<feature type="non-terminal residue" evidence="3">
    <location>
        <position position="1"/>
    </location>
</feature>
<keyword evidence="1" id="KW-0547">Nucleotide-binding</keyword>
<keyword evidence="2" id="KW-0067">ATP-binding</keyword>
<accession>A0A7R8WYV4</accession>
<dbReference type="Pfam" id="PF25601">
    <property type="entry name" value="AAA_lid_14"/>
    <property type="match status" value="1"/>
</dbReference>
<reference evidence="3" key="1">
    <citation type="submission" date="2020-11" db="EMBL/GenBank/DDBJ databases">
        <authorList>
            <person name="Tran Van P."/>
        </authorList>
    </citation>
    <scope>NUCLEOTIDE SEQUENCE</scope>
</reference>
<protein>
    <submittedName>
        <fullName evidence="3">Uncharacterized protein</fullName>
    </submittedName>
</protein>
<dbReference type="Gene3D" id="3.40.50.300">
    <property type="entry name" value="P-loop containing nucleotide triphosphate hydrolases"/>
    <property type="match status" value="1"/>
</dbReference>